<keyword evidence="2" id="KW-1003">Cell membrane</keyword>
<comment type="subcellular location">
    <subcellularLocation>
        <location evidence="1">Cell membrane</location>
        <topology evidence="1">Multi-pass membrane protein</topology>
    </subcellularLocation>
</comment>
<evidence type="ECO:0000256" key="5">
    <source>
        <dbReference type="ARBA" id="ARBA00023136"/>
    </source>
</evidence>
<evidence type="ECO:0000313" key="8">
    <source>
        <dbReference type="EMBL" id="RFT17095.1"/>
    </source>
</evidence>
<feature type="transmembrane region" description="Helical" evidence="6">
    <location>
        <begin position="926"/>
        <end position="950"/>
    </location>
</feature>
<keyword evidence="5 6" id="KW-0472">Membrane</keyword>
<feature type="transmembrane region" description="Helical" evidence="6">
    <location>
        <begin position="310"/>
        <end position="329"/>
    </location>
</feature>
<feature type="transmembrane region" description="Helical" evidence="6">
    <location>
        <begin position="852"/>
        <end position="877"/>
    </location>
</feature>
<dbReference type="PANTHER" id="PTHR33406:SF13">
    <property type="entry name" value="MEMBRANE PROTEIN YDFJ"/>
    <property type="match status" value="1"/>
</dbReference>
<dbReference type="InterPro" id="IPR004869">
    <property type="entry name" value="MMPL_dom"/>
</dbReference>
<reference evidence="8 9" key="1">
    <citation type="submission" date="2018-08" db="EMBL/GenBank/DDBJ databases">
        <title>Genome analysis of the thermophilic bacterium of the candidate phylum Aminicenantes from deep subsurface aquifer revealed its physiology and ecological role.</title>
        <authorList>
            <person name="Kadnikov V.V."/>
            <person name="Mardanov A.V."/>
            <person name="Beletsky A.V."/>
            <person name="Karnachuk O.V."/>
            <person name="Ravin N.V."/>
        </authorList>
    </citation>
    <scope>NUCLEOTIDE SEQUENCE [LARGE SCALE GENOMIC DNA]</scope>
    <source>
        <strain evidence="8">BY38</strain>
    </source>
</reference>
<feature type="transmembrane region" description="Helical" evidence="6">
    <location>
        <begin position="825"/>
        <end position="846"/>
    </location>
</feature>
<evidence type="ECO:0000256" key="3">
    <source>
        <dbReference type="ARBA" id="ARBA00022692"/>
    </source>
</evidence>
<dbReference type="SUPFAM" id="SSF82866">
    <property type="entry name" value="Multidrug efflux transporter AcrB transmembrane domain"/>
    <property type="match status" value="2"/>
</dbReference>
<evidence type="ECO:0000259" key="7">
    <source>
        <dbReference type="PROSITE" id="PS50156"/>
    </source>
</evidence>
<dbReference type="AlphaFoldDB" id="A0A3E2BQT0"/>
<comment type="caution">
    <text evidence="8">The sequence shown here is derived from an EMBL/GenBank/DDBJ whole genome shotgun (WGS) entry which is preliminary data.</text>
</comment>
<dbReference type="Proteomes" id="UP000257323">
    <property type="component" value="Unassembled WGS sequence"/>
</dbReference>
<feature type="transmembrane region" description="Helical" evidence="6">
    <location>
        <begin position="898"/>
        <end position="920"/>
    </location>
</feature>
<keyword evidence="3 6" id="KW-0812">Transmembrane</keyword>
<feature type="domain" description="SSD" evidence="7">
    <location>
        <begin position="243"/>
        <end position="364"/>
    </location>
</feature>
<dbReference type="GO" id="GO:0005886">
    <property type="term" value="C:plasma membrane"/>
    <property type="evidence" value="ECO:0007669"/>
    <property type="project" value="UniProtKB-SubCell"/>
</dbReference>
<feature type="transmembrane region" description="Helical" evidence="6">
    <location>
        <begin position="265"/>
        <end position="289"/>
    </location>
</feature>
<evidence type="ECO:0000256" key="4">
    <source>
        <dbReference type="ARBA" id="ARBA00022989"/>
    </source>
</evidence>
<dbReference type="PANTHER" id="PTHR33406">
    <property type="entry name" value="MEMBRANE PROTEIN MJ1562-RELATED"/>
    <property type="match status" value="1"/>
</dbReference>
<evidence type="ECO:0000313" key="9">
    <source>
        <dbReference type="Proteomes" id="UP000257323"/>
    </source>
</evidence>
<name>A0A3E2BQT0_9BACT</name>
<evidence type="ECO:0000256" key="2">
    <source>
        <dbReference type="ARBA" id="ARBA00022475"/>
    </source>
</evidence>
<dbReference type="InterPro" id="IPR050545">
    <property type="entry name" value="Mycobact_MmpL"/>
</dbReference>
<accession>A0A3E2BQT0</accession>
<dbReference type="PROSITE" id="PS50156">
    <property type="entry name" value="SSD"/>
    <property type="match status" value="2"/>
</dbReference>
<protein>
    <recommendedName>
        <fullName evidence="7">SSD domain-containing protein</fullName>
    </recommendedName>
</protein>
<feature type="transmembrane region" description="Helical" evidence="6">
    <location>
        <begin position="396"/>
        <end position="416"/>
    </location>
</feature>
<dbReference type="EMBL" id="QUAH01000001">
    <property type="protein sequence ID" value="RFT17095.1"/>
    <property type="molecule type" value="Genomic_DNA"/>
</dbReference>
<dbReference type="Gene3D" id="1.20.1640.10">
    <property type="entry name" value="Multidrug efflux transporter AcrB transmembrane domain"/>
    <property type="match status" value="2"/>
</dbReference>
<gene>
    <name evidence="8" type="ORF">OP8BY_1037</name>
</gene>
<evidence type="ECO:0000256" key="1">
    <source>
        <dbReference type="ARBA" id="ARBA00004651"/>
    </source>
</evidence>
<dbReference type="InterPro" id="IPR000731">
    <property type="entry name" value="SSD"/>
</dbReference>
<feature type="transmembrane region" description="Helical" evidence="6">
    <location>
        <begin position="801"/>
        <end position="818"/>
    </location>
</feature>
<feature type="transmembrane region" description="Helical" evidence="6">
    <location>
        <begin position="341"/>
        <end position="365"/>
    </location>
</feature>
<feature type="domain" description="SSD" evidence="7">
    <location>
        <begin position="824"/>
        <end position="951"/>
    </location>
</feature>
<feature type="transmembrane region" description="Helical" evidence="6">
    <location>
        <begin position="215"/>
        <end position="232"/>
    </location>
</feature>
<proteinExistence type="predicted"/>
<evidence type="ECO:0000256" key="6">
    <source>
        <dbReference type="SAM" id="Phobius"/>
    </source>
</evidence>
<organism evidence="8 9">
    <name type="scientific">Candidatus Saccharicenans subterraneus</name>
    <dbReference type="NCBI Taxonomy" id="2508984"/>
    <lineage>
        <taxon>Bacteria</taxon>
        <taxon>Candidatus Aminicenantota</taxon>
        <taxon>Candidatus Aminicenantia</taxon>
        <taxon>Candidatus Aminicenantales</taxon>
        <taxon>Candidatus Saccharicenantaceae</taxon>
        <taxon>Candidatus Saccharicenans</taxon>
    </lineage>
</organism>
<keyword evidence="4 6" id="KW-1133">Transmembrane helix</keyword>
<dbReference type="Pfam" id="PF03176">
    <property type="entry name" value="MMPL"/>
    <property type="match status" value="2"/>
</dbReference>
<sequence>MEKVWKKLLPLSWLIILLLVVLTVFFALQFRHLHYQNKFTSWLPQDDPVVKLLLDTGEKFGSTELVLVTLRAREGETFRPDLLQSLKLATEELARQPEIFYVTSIISAPNIQSRDGEVVVSDFLEDIPENEAGLKARLEEALSKENYVNTYLSPDGRWLGVAVYLRSGVDGSQAFARVVRTIIEKHLADRAEIHYAGEPCFTYYADWYLKKDLRLLVPVIILTVLLVLYLSFRRLRAVFLPSLVVWLSTAWVFGLMALFRVPMNLVTPALPVLLIGLGSAYGIHMVNSIEQNRTDGLSRVDVIARSAGRVALPVFMAAATTMVGFVSFLTARLGLISNFGIFAGIGVMLAMLITYALIPSAFYLLPDPPRKAQKQEISLVNPAIFNWLADRVIRRAGAIIIFGLVVFAFFIVWIPGIKREVNFTNYFPPASEPRLADRVVRANFDGAAPLNIYFRTDNLRSAGALRVLRRAENFMASLPQCGLPLSVAELVEELNEKMNGRFSLPETDGQVANLWFFLEGRNELRQLISDDFSEGLVFTRTSSARTEFHWELRKAIEEFLASEMPGKFREINLSGLPEETRAELRKKEAAYLLDEVGWLLQRYAPGSALDRRAAEESLNEVIMNWPSLFAPEVVSLWRGEAENYIRAESFDFDLPEVARRQLLENLVKVTEAGRGGEAGYLEVLRQSVPSRLYDEETARRVASTLNLRLKETREKVAADRAFEKLEPFLPAVARNNDHFEKRLRGLLYELADELVVLADNRFGGLAIPEDRSRIIGFELIDQSGLPPALTQLDHYLFQSQLQSFVLALVITFFIMLLIRKSLRLGLISVTPIVFTLGVVYGFFGLAGVKLDYVTMMVASVSIGVGIDYSIHFVHGMLTGLKQGLTGPEAVALAFREKGGAIVANSLAVMLGFAVLLLASMSPLRTFGGIMVGSMFLAAFSALTILPALLLRAKIR</sequence>
<feature type="transmembrane region" description="Helical" evidence="6">
    <location>
        <begin position="239"/>
        <end position="259"/>
    </location>
</feature>